<dbReference type="Gene3D" id="2.60.20.10">
    <property type="entry name" value="Crystallins"/>
    <property type="match status" value="1"/>
</dbReference>
<reference evidence="2 3" key="1">
    <citation type="submission" date="2024-05" db="EMBL/GenBank/DDBJ databases">
        <title>Microbispora sp.ZYX-F-249.</title>
        <authorList>
            <person name="Xie H."/>
        </authorList>
    </citation>
    <scope>NUCLEOTIDE SEQUENCE [LARGE SCALE GENOMIC DNA]</scope>
    <source>
        <strain evidence="2 3">ZYX-F-249</strain>
    </source>
</reference>
<keyword evidence="3" id="KW-1185">Reference proteome</keyword>
<proteinExistence type="predicted"/>
<accession>A0ABV0ASY0</accession>
<evidence type="ECO:0000313" key="3">
    <source>
        <dbReference type="Proteomes" id="UP001447516"/>
    </source>
</evidence>
<organism evidence="2 3">
    <name type="scientific">Microbispora maris</name>
    <dbReference type="NCBI Taxonomy" id="3144104"/>
    <lineage>
        <taxon>Bacteria</taxon>
        <taxon>Bacillati</taxon>
        <taxon>Actinomycetota</taxon>
        <taxon>Actinomycetes</taxon>
        <taxon>Streptosporangiales</taxon>
        <taxon>Streptosporangiaceae</taxon>
        <taxon>Microbispora</taxon>
    </lineage>
</organism>
<feature type="signal peptide" evidence="1">
    <location>
        <begin position="1"/>
        <end position="31"/>
    </location>
</feature>
<dbReference type="SUPFAM" id="SSF49695">
    <property type="entry name" value="gamma-Crystallin-like"/>
    <property type="match status" value="1"/>
</dbReference>
<feature type="chain" id="PRO_5045531518" description="Secreted protein" evidence="1">
    <location>
        <begin position="32"/>
        <end position="149"/>
    </location>
</feature>
<keyword evidence="1" id="KW-0732">Signal</keyword>
<protein>
    <recommendedName>
        <fullName evidence="4">Secreted protein</fullName>
    </recommendedName>
</protein>
<name>A0ABV0ASY0_9ACTN</name>
<comment type="caution">
    <text evidence="2">The sequence shown here is derived from an EMBL/GenBank/DDBJ whole genome shotgun (WGS) entry which is preliminary data.</text>
</comment>
<dbReference type="RefSeq" id="WP_346228332.1">
    <property type="nucleotide sequence ID" value="NZ_JBDJAW010000022.1"/>
</dbReference>
<gene>
    <name evidence="2" type="ORF">AAH991_24970</name>
</gene>
<evidence type="ECO:0008006" key="4">
    <source>
        <dbReference type="Google" id="ProtNLM"/>
    </source>
</evidence>
<evidence type="ECO:0000256" key="1">
    <source>
        <dbReference type="SAM" id="SignalP"/>
    </source>
</evidence>
<dbReference type="Proteomes" id="UP001447516">
    <property type="component" value="Unassembled WGS sequence"/>
</dbReference>
<dbReference type="EMBL" id="JBDJAW010000022">
    <property type="protein sequence ID" value="MEN3538387.1"/>
    <property type="molecule type" value="Genomic_DNA"/>
</dbReference>
<dbReference type="InterPro" id="IPR011024">
    <property type="entry name" value="G_crystallin-like"/>
</dbReference>
<evidence type="ECO:0000313" key="2">
    <source>
        <dbReference type="EMBL" id="MEN3538387.1"/>
    </source>
</evidence>
<sequence length="149" mass="16272">MSRISVRLGLATAVSAVAVLGVSAAAAPAHAVDEKWHTLVLHDDAGYEGAIRTLYTVVSNDAYDRVYMPSSSPDLGGFGDKTSSLTNNDWMAWIVYDDKQYRDRHYCVRPGETVPNLSSSQWKFNDKISSARRLDTASCAGYPAFYSVG</sequence>